<keyword evidence="3" id="KW-1015">Disulfide bond</keyword>
<dbReference type="GO" id="GO:0004866">
    <property type="term" value="F:endopeptidase inhibitor activity"/>
    <property type="evidence" value="ECO:0007669"/>
    <property type="project" value="InterPro"/>
</dbReference>
<proteinExistence type="predicted"/>
<evidence type="ECO:0000256" key="2">
    <source>
        <dbReference type="ARBA" id="ARBA00022966"/>
    </source>
</evidence>
<accession>A0A9N9WUW1</accession>
<evidence type="ECO:0000313" key="9">
    <source>
        <dbReference type="Proteomes" id="UP001153620"/>
    </source>
</evidence>
<dbReference type="InterPro" id="IPR011626">
    <property type="entry name" value="Alpha-macroglobulin_TED"/>
</dbReference>
<evidence type="ECO:0000313" key="8">
    <source>
        <dbReference type="EMBL" id="CAG9810187.1"/>
    </source>
</evidence>
<dbReference type="InterPro" id="IPR002890">
    <property type="entry name" value="MG2"/>
</dbReference>
<dbReference type="SUPFAM" id="SSF49410">
    <property type="entry name" value="Alpha-macroglobulin receptor domain"/>
    <property type="match status" value="1"/>
</dbReference>
<dbReference type="Gene3D" id="6.20.50.160">
    <property type="match status" value="1"/>
</dbReference>
<gene>
    <name evidence="8" type="ORF">CHIRRI_LOCUS13004</name>
</gene>
<dbReference type="Pfam" id="PF00207">
    <property type="entry name" value="A2M"/>
    <property type="match status" value="1"/>
</dbReference>
<evidence type="ECO:0000259" key="7">
    <source>
        <dbReference type="SMART" id="SM01361"/>
    </source>
</evidence>
<evidence type="ECO:0000259" key="5">
    <source>
        <dbReference type="SMART" id="SM01359"/>
    </source>
</evidence>
<feature type="signal peptide" evidence="4">
    <location>
        <begin position="1"/>
        <end position="26"/>
    </location>
</feature>
<evidence type="ECO:0000256" key="4">
    <source>
        <dbReference type="SAM" id="SignalP"/>
    </source>
</evidence>
<dbReference type="Gene3D" id="2.20.130.20">
    <property type="match status" value="1"/>
</dbReference>
<reference evidence="8" key="1">
    <citation type="submission" date="2022-01" db="EMBL/GenBank/DDBJ databases">
        <authorList>
            <person name="King R."/>
        </authorList>
    </citation>
    <scope>NUCLEOTIDE SEQUENCE</scope>
</reference>
<dbReference type="SMART" id="SM01361">
    <property type="entry name" value="A2M_recep"/>
    <property type="match status" value="1"/>
</dbReference>
<dbReference type="Pfam" id="PF07703">
    <property type="entry name" value="A2M_BRD"/>
    <property type="match status" value="1"/>
</dbReference>
<dbReference type="PANTHER" id="PTHR11412">
    <property type="entry name" value="MACROGLOBULIN / COMPLEMENT"/>
    <property type="match status" value="1"/>
</dbReference>
<dbReference type="SMART" id="SM01360">
    <property type="entry name" value="A2M"/>
    <property type="match status" value="1"/>
</dbReference>
<feature type="domain" description="Alpha-2-macroglobulin bait region" evidence="5">
    <location>
        <begin position="452"/>
        <end position="589"/>
    </location>
</feature>
<feature type="chain" id="PRO_5040187937" evidence="4">
    <location>
        <begin position="27"/>
        <end position="1368"/>
    </location>
</feature>
<dbReference type="PANTHER" id="PTHR11412:SF136">
    <property type="entry name" value="CD109 ANTIGEN"/>
    <property type="match status" value="1"/>
</dbReference>
<dbReference type="Pfam" id="PF07677">
    <property type="entry name" value="A2M_recep"/>
    <property type="match status" value="1"/>
</dbReference>
<dbReference type="InterPro" id="IPR009048">
    <property type="entry name" value="A-macroglobulin_rcpt-bd"/>
</dbReference>
<dbReference type="GO" id="GO:0005615">
    <property type="term" value="C:extracellular space"/>
    <property type="evidence" value="ECO:0007669"/>
    <property type="project" value="InterPro"/>
</dbReference>
<sequence>MVDLINMKFLIKIVLLLTVGLSTSTSQHVSLVGSRQVPTDSDFRVYLAAQDLTTDSIVNVTLQSDLDYGVSKVFDGVSGDLSQEIEFKLPQNRQSDYKLNIIHKNKVTNKCMKQSVAIGGNSNRHMIFIHHDKPVYKNDDMIRFRTFVLDRDMLPYRYTSMNVSIMDGRRNVIKRFETVQSTSFGVFEGYVMVAESPNLGEWRIEVNVDGRTRSKHFPVKNHEKSNFEVVIQSMDKEVPFEDVYIFLRIQAKSPVNKMFNGIAKISSSTRLDGDSKQLLGGFIKNVTLPLDKPEVSLRIDNDLGIRSPQSDMITTLIVEVFEDRTRHYEKVTVDVPLRMYRNRLQLTRNPSFKPGFDFDMNIKAKTLNGQPDMSLRQLTMNVDYENFDEDTQQSSTDKKQFNLNLKKGELDVVLQPAAITRSIKVIFEFGGTELTDRIVRKENNGIHEYMQATIANKKQLYDPTETLQITAKSSHTLQTLHVLVIGSTGLLYSKCFPEAHDKESFKFSLTLSEQMSPQAYIVTFYTRAEDGVMIGDELMITLKHSARNWIEISPAVQSTKPREYVKININSTKDSLVFLTAVDQNATLLGHDNDITQLFLHSEVARYMNQNLNSTYDLGHVNSFVLQPLVSGVPCDANDVVRSAMWNDQEQTLEDKLTQKYFPDVWLDEQIEIKNQEFQTIQRQVPNELTSWIIYGTSMHPTKGLAIVEQEARVSLFNEISLKVNAPATVHNGEVLNLELNVFNFLKTSQSVQVTVTVENGDTMDEKTSTVNRKVCKTYTRRRNPAMTYTQPITANSMSPTHNVFVQPLALGFMRIKVTATGANGVTDEVSRVIEVQECRQLRQTIVESALIDIVEQGSVKNNVVLNLPDNVEVVDVYAMFTGNLLGPVLRNLDLFRNVPMDYREPKSSSFMLSMIVAEYHQSRHDEIPTEVMDAMLKGYQETLESLQSDTNAQKSALFYVYATFALIKAKSFIDVDDSIIEMSLDYLKGKQGSDGSFMDRTDEDVGQMSSPRQILTAQFTLAFIKYQTYSNKYDDVIVRAIKFLDSSKTDLTTDYEKVLVAYTLSAHGDQESSKMLTSSMTCTFANNPDFKQETSLYVGIASFLVELKINEGVDPKIEVEWLLRHRQPNGMFFSPHDTLSGLHALLSYQLNRNTKRVNLEVSVDGQTGIVTESNENLRLKLSQKDQYTIRASGEGLGYATIYYEYVERGSTTYPPRNFLIAFKGDDLPGNILDIKIDVKMIAPGLKTSNLAVLEVEMPSGYEFYNQTNSDNFKKVDYWKERTVAVFYIESMDANLIYSVAMQAVKVYQVEYTAKSAVKIYDYYRPNIIDEIHYDNDVNMQNCKPNGNQEDINPIETTTKKNGFWPFG</sequence>
<dbReference type="EMBL" id="OU895880">
    <property type="protein sequence ID" value="CAG9810187.1"/>
    <property type="molecule type" value="Genomic_DNA"/>
</dbReference>
<dbReference type="Gene3D" id="2.60.40.1940">
    <property type="match status" value="1"/>
</dbReference>
<dbReference type="Gene3D" id="2.60.40.1930">
    <property type="match status" value="3"/>
</dbReference>
<dbReference type="Gene3D" id="2.60.40.690">
    <property type="entry name" value="Alpha-macroglobulin, receptor-binding domain"/>
    <property type="match status" value="1"/>
</dbReference>
<dbReference type="Gene3D" id="1.50.10.20">
    <property type="match status" value="1"/>
</dbReference>
<dbReference type="SUPFAM" id="SSF48239">
    <property type="entry name" value="Terpenoid cyclases/Protein prenyltransferases"/>
    <property type="match status" value="1"/>
</dbReference>
<reference evidence="8" key="2">
    <citation type="submission" date="2022-10" db="EMBL/GenBank/DDBJ databases">
        <authorList>
            <consortium name="ENA_rothamsted_submissions"/>
            <consortium name="culmorum"/>
            <person name="King R."/>
        </authorList>
    </citation>
    <scope>NUCLEOTIDE SEQUENCE</scope>
</reference>
<dbReference type="SMART" id="SM01359">
    <property type="entry name" value="A2M_N_2"/>
    <property type="match status" value="1"/>
</dbReference>
<protein>
    <submittedName>
        <fullName evidence="8">Uncharacterized protein</fullName>
    </submittedName>
</protein>
<keyword evidence="9" id="KW-1185">Reference proteome</keyword>
<dbReference type="InterPro" id="IPR008930">
    <property type="entry name" value="Terpenoid_cyclase/PrenylTrfase"/>
</dbReference>
<evidence type="ECO:0000256" key="3">
    <source>
        <dbReference type="ARBA" id="ARBA00023157"/>
    </source>
</evidence>
<dbReference type="Pfam" id="PF01835">
    <property type="entry name" value="MG2"/>
    <property type="match status" value="1"/>
</dbReference>
<dbReference type="InterPro" id="IPR050473">
    <property type="entry name" value="A2M/Complement_sys"/>
</dbReference>
<evidence type="ECO:0000256" key="1">
    <source>
        <dbReference type="ARBA" id="ARBA00022729"/>
    </source>
</evidence>
<feature type="domain" description="Alpha-macroglobulin receptor-binding" evidence="7">
    <location>
        <begin position="1249"/>
        <end position="1334"/>
    </location>
</feature>
<dbReference type="InterPro" id="IPR013783">
    <property type="entry name" value="Ig-like_fold"/>
</dbReference>
<dbReference type="InterPro" id="IPR036595">
    <property type="entry name" value="A-macroglobulin_rcpt-bd_sf"/>
</dbReference>
<organism evidence="8 9">
    <name type="scientific">Chironomus riparius</name>
    <dbReference type="NCBI Taxonomy" id="315576"/>
    <lineage>
        <taxon>Eukaryota</taxon>
        <taxon>Metazoa</taxon>
        <taxon>Ecdysozoa</taxon>
        <taxon>Arthropoda</taxon>
        <taxon>Hexapoda</taxon>
        <taxon>Insecta</taxon>
        <taxon>Pterygota</taxon>
        <taxon>Neoptera</taxon>
        <taxon>Endopterygota</taxon>
        <taxon>Diptera</taxon>
        <taxon>Nematocera</taxon>
        <taxon>Chironomoidea</taxon>
        <taxon>Chironomidae</taxon>
        <taxon>Chironominae</taxon>
        <taxon>Chironomus</taxon>
    </lineage>
</organism>
<dbReference type="Pfam" id="PF07678">
    <property type="entry name" value="TED_complement"/>
    <property type="match status" value="1"/>
</dbReference>
<keyword evidence="1 4" id="KW-0732">Signal</keyword>
<keyword evidence="2" id="KW-0882">Thioester bond</keyword>
<dbReference type="OrthoDB" id="9998011at2759"/>
<dbReference type="InterPro" id="IPR001599">
    <property type="entry name" value="Macroglobln_a2"/>
</dbReference>
<dbReference type="Proteomes" id="UP001153620">
    <property type="component" value="Chromosome 4"/>
</dbReference>
<feature type="domain" description="Alpha-2-macroglobulin" evidence="6">
    <location>
        <begin position="665"/>
        <end position="756"/>
    </location>
</feature>
<dbReference type="Gene3D" id="2.60.120.1540">
    <property type="match status" value="1"/>
</dbReference>
<evidence type="ECO:0000259" key="6">
    <source>
        <dbReference type="SMART" id="SM01360"/>
    </source>
</evidence>
<dbReference type="Gene3D" id="2.60.40.10">
    <property type="entry name" value="Immunoglobulins"/>
    <property type="match status" value="2"/>
</dbReference>
<dbReference type="InterPro" id="IPR011625">
    <property type="entry name" value="A2M_N_BRD"/>
</dbReference>
<name>A0A9N9WUW1_9DIPT</name>